<name>D6PJ11_9ZZZZ</name>
<organism evidence="2">
    <name type="scientific">uncultured organism MedDCM-OCT-S04-C107</name>
    <dbReference type="NCBI Taxonomy" id="743606"/>
    <lineage>
        <taxon>unclassified sequences</taxon>
        <taxon>environmental samples</taxon>
    </lineage>
</organism>
<sequence length="172" mass="19809">MRVRLRKKNEDRLNQAWGSSDHRTQRDRWSSLKNHVAKSAPSSDKLSVEAIAKKYLEKARMKMMDQTSDLSSGARSAEGLLNKRAASLNAREANLLRQEEEIIKKLLEQRALLKQELQTARDEYKAITEKDGSSSQKIDQKQIKLDEQEERIRSETDDIDNEVNTRRASLVS</sequence>
<reference evidence="2" key="1">
    <citation type="journal article" date="2010" name="ISME J.">
        <title>Metagenome of the Mediterranean deep chlorophyll maximum studied by direct and fosmid library 454 pyrosequencing.</title>
        <authorList>
            <person name="Ghai R."/>
            <person name="Martin-Cuadrado A.B."/>
            <person name="Molto A.G."/>
            <person name="Heredia I.G."/>
            <person name="Cabrera R."/>
            <person name="Martin J."/>
            <person name="Verdu M."/>
            <person name="Deschamps P."/>
            <person name="Moreira D."/>
            <person name="Lopez-Garcia P."/>
            <person name="Mira A."/>
            <person name="Rodriguez-Valera F."/>
        </authorList>
    </citation>
    <scope>NUCLEOTIDE SEQUENCE</scope>
</reference>
<evidence type="ECO:0000313" key="2">
    <source>
        <dbReference type="EMBL" id="ADD95712.1"/>
    </source>
</evidence>
<proteinExistence type="predicted"/>
<feature type="region of interest" description="Disordered" evidence="1">
    <location>
        <begin position="1"/>
        <end position="28"/>
    </location>
</feature>
<accession>D6PJ11</accession>
<feature type="non-terminal residue" evidence="2">
    <location>
        <position position="172"/>
    </location>
</feature>
<evidence type="ECO:0000256" key="1">
    <source>
        <dbReference type="SAM" id="MobiDB-lite"/>
    </source>
</evidence>
<protein>
    <submittedName>
        <fullName evidence="2">Uncharacterized protein</fullName>
    </submittedName>
</protein>
<dbReference type="EMBL" id="GU943086">
    <property type="protein sequence ID" value="ADD95712.1"/>
    <property type="molecule type" value="Genomic_DNA"/>
</dbReference>
<dbReference type="AlphaFoldDB" id="D6PJ11"/>
<feature type="region of interest" description="Disordered" evidence="1">
    <location>
        <begin position="126"/>
        <end position="172"/>
    </location>
</feature>
<feature type="compositionally biased region" description="Basic and acidic residues" evidence="1">
    <location>
        <begin position="126"/>
        <end position="156"/>
    </location>
</feature>